<dbReference type="Proteomes" id="UP000199377">
    <property type="component" value="Unassembled WGS sequence"/>
</dbReference>
<protein>
    <submittedName>
        <fullName evidence="1">Uncharacterized protein</fullName>
    </submittedName>
</protein>
<dbReference type="STRING" id="1114924.SAMN05216258_101239"/>
<organism evidence="1 2">
    <name type="scientific">Albimonas pacifica</name>
    <dbReference type="NCBI Taxonomy" id="1114924"/>
    <lineage>
        <taxon>Bacteria</taxon>
        <taxon>Pseudomonadati</taxon>
        <taxon>Pseudomonadota</taxon>
        <taxon>Alphaproteobacteria</taxon>
        <taxon>Rhodobacterales</taxon>
        <taxon>Paracoccaceae</taxon>
        <taxon>Albimonas</taxon>
    </lineage>
</organism>
<accession>A0A1I3BPC3</accession>
<sequence>MPDLPVRAAPQTRRGIEAEAARLAHVAVRPAPSGRTSRDAAPSPAALAHLPARAGRIAAAQRAAVVPDDGDASP</sequence>
<name>A0A1I3BPC3_9RHOB</name>
<dbReference type="RefSeq" id="WP_092857017.1">
    <property type="nucleotide sequence ID" value="NZ_FOQH01000001.1"/>
</dbReference>
<reference evidence="1 2" key="1">
    <citation type="submission" date="2016-10" db="EMBL/GenBank/DDBJ databases">
        <authorList>
            <person name="de Groot N.N."/>
        </authorList>
    </citation>
    <scope>NUCLEOTIDE SEQUENCE [LARGE SCALE GENOMIC DNA]</scope>
    <source>
        <strain evidence="1 2">CGMCC 1.11030</strain>
    </source>
</reference>
<dbReference type="EMBL" id="FOQH01000001">
    <property type="protein sequence ID" value="SFH64112.1"/>
    <property type="molecule type" value="Genomic_DNA"/>
</dbReference>
<evidence type="ECO:0000313" key="2">
    <source>
        <dbReference type="Proteomes" id="UP000199377"/>
    </source>
</evidence>
<dbReference type="AlphaFoldDB" id="A0A1I3BPC3"/>
<evidence type="ECO:0000313" key="1">
    <source>
        <dbReference type="EMBL" id="SFH64112.1"/>
    </source>
</evidence>
<proteinExistence type="predicted"/>
<keyword evidence="2" id="KW-1185">Reference proteome</keyword>
<gene>
    <name evidence="1" type="ORF">SAMN05216258_101239</name>
</gene>